<dbReference type="EC" id="7.1.3.1" evidence="2"/>
<dbReference type="GO" id="GO:0016020">
    <property type="term" value="C:membrane"/>
    <property type="evidence" value="ECO:0007669"/>
    <property type="project" value="InterPro"/>
</dbReference>
<keyword evidence="7 10" id="KW-1133">Transmembrane helix</keyword>
<feature type="transmembrane region" description="Helical" evidence="10">
    <location>
        <begin position="99"/>
        <end position="119"/>
    </location>
</feature>
<proteinExistence type="inferred from homology"/>
<feature type="transmembrane region" description="Helical" evidence="10">
    <location>
        <begin position="131"/>
        <end position="152"/>
    </location>
</feature>
<comment type="subcellular location">
    <subcellularLocation>
        <location evidence="1">Endomembrane system</location>
        <topology evidence="1">Multi-pass membrane protein</topology>
    </subcellularLocation>
</comment>
<comment type="caution">
    <text evidence="11">The sequence shown here is derived from an EMBL/GenBank/DDBJ whole genome shotgun (WGS) entry which is preliminary data.</text>
</comment>
<evidence type="ECO:0000313" key="11">
    <source>
        <dbReference type="EMBL" id="KAL1530796.1"/>
    </source>
</evidence>
<dbReference type="GO" id="GO:0012505">
    <property type="term" value="C:endomembrane system"/>
    <property type="evidence" value="ECO:0007669"/>
    <property type="project" value="UniProtKB-SubCell"/>
</dbReference>
<dbReference type="NCBIfam" id="TIGR01104">
    <property type="entry name" value="V_PPase"/>
    <property type="match status" value="1"/>
</dbReference>
<keyword evidence="4 10" id="KW-0812">Transmembrane</keyword>
<dbReference type="NCBIfam" id="NF001960">
    <property type="entry name" value="PRK00733.3-5"/>
    <property type="match status" value="1"/>
</dbReference>
<evidence type="ECO:0000256" key="3">
    <source>
        <dbReference type="ARBA" id="ARBA00022448"/>
    </source>
</evidence>
<evidence type="ECO:0000256" key="1">
    <source>
        <dbReference type="ARBA" id="ARBA00004127"/>
    </source>
</evidence>
<dbReference type="HAMAP" id="MF_01129">
    <property type="entry name" value="PPase_energized_pump"/>
    <property type="match status" value="1"/>
</dbReference>
<dbReference type="InterPro" id="IPR004131">
    <property type="entry name" value="PPase-energised_H-pump"/>
</dbReference>
<feature type="transmembrane region" description="Helical" evidence="10">
    <location>
        <begin position="829"/>
        <end position="850"/>
    </location>
</feature>
<keyword evidence="3" id="KW-0813">Transport</keyword>
<feature type="transmembrane region" description="Helical" evidence="10">
    <location>
        <begin position="187"/>
        <end position="208"/>
    </location>
</feature>
<keyword evidence="12" id="KW-1185">Reference proteome</keyword>
<dbReference type="PANTHER" id="PTHR31998">
    <property type="entry name" value="K(+)-INSENSITIVE PYROPHOSPHATE-ENERGIZED PROTON PUMP"/>
    <property type="match status" value="1"/>
</dbReference>
<dbReference type="EMBL" id="JBGBPQ010000001">
    <property type="protein sequence ID" value="KAL1530796.1"/>
    <property type="molecule type" value="Genomic_DNA"/>
</dbReference>
<sequence length="889" mass="91596">MTFANAVGASSLAAQACTFEVTTGASGMTASGLIIVTGIIGILFALFLMKTVAQVVLDVKSTNKSIPAAEAATQNERLRELYNAISLGANSFLFAEYKLCVIFIVIVFFPIMVLIAWGAREDNSSWAWTNGSLSAISFAIGAVTSMLSGFIGMRVAVFSNARCTVGACAPAPQGWTMSFNTAFRAGGVMGFSLCGIAMLVLFLAVAVFKNFFTYDVDGLSELMDCIAGFGLGGSSIAMFGRVGGGIYTKAADVGADLAGKVVEDLPEDDPHNPGTIADNVGDNVGDVAGMGSDLFGSFGEASCAALLVGASSAAIVQAGWGALLFPLTISGAGIIVCLVTSFVATDLFPCKDEPSIEKVLKMQLLVSAVLMTPVIYFLCFAFLPQSTCSAGCITAGAAATCCPGGFLIGGLCASPLKAFFCVGFGLWGGCAIGFITEYYTSFSYAPVQEVSNSCRTGAATNIIYGLALGYKSAILPVFILAFIVFGAHQLAGFYGIALSALGMLSTLATCLAIDVYGPVCDNAGGIAEMCELNPQVREKTDALDAAGNTTAAIGKGFAIGSACLVGLALFGAFVTRLSTASGAALAVDLLDPITFAGLLVGSMLPYWFSAMTMKSVGMAANKMVIEIKRQFDLNPNLLIPNHPDRPDYDKCISISTDASLQEMIAPGALVMLSPIICGVVFGTRCVTGLLAGGIASGVQMAISASNTGGAWDNAKKYIGKGSMNALIAQVEPSTVVNGKCEQKKSDIYKAAVTGDTVGDPLKDTSGPALNILMKLMAILSVVFAPLFLAINNGGGLIAGFATGTMTPVVSNLIMVPGSAVRLEVPQDHSVFVAFVFVAGAVVGMGGSFFASRVNAPPKMRKSLREPLLVCRPDGTDGTEFANSARPVGA</sequence>
<keyword evidence="5" id="KW-0460">Magnesium</keyword>
<feature type="transmembrane region" description="Helical" evidence="10">
    <location>
        <begin position="589"/>
        <end position="608"/>
    </location>
</feature>
<evidence type="ECO:0000256" key="6">
    <source>
        <dbReference type="ARBA" id="ARBA00022967"/>
    </source>
</evidence>
<dbReference type="GO" id="GO:0009678">
    <property type="term" value="F:diphosphate hydrolysis-driven proton transmembrane transporter activity"/>
    <property type="evidence" value="ECO:0007669"/>
    <property type="project" value="UniProtKB-EC"/>
</dbReference>
<dbReference type="Pfam" id="PF03030">
    <property type="entry name" value="H_PPase"/>
    <property type="match status" value="1"/>
</dbReference>
<feature type="transmembrane region" description="Helical" evidence="10">
    <location>
        <begin position="28"/>
        <end position="48"/>
    </location>
</feature>
<evidence type="ECO:0000313" key="12">
    <source>
        <dbReference type="Proteomes" id="UP001515480"/>
    </source>
</evidence>
<evidence type="ECO:0000256" key="4">
    <source>
        <dbReference type="ARBA" id="ARBA00022692"/>
    </source>
</evidence>
<feature type="transmembrane region" description="Helical" evidence="10">
    <location>
        <begin position="390"/>
        <end position="411"/>
    </location>
</feature>
<keyword evidence="8" id="KW-0406">Ion transport</keyword>
<keyword evidence="9 10" id="KW-0472">Membrane</keyword>
<accession>A0AB34K908</accession>
<feature type="transmembrane region" description="Helical" evidence="10">
    <location>
        <begin position="417"/>
        <end position="440"/>
    </location>
</feature>
<name>A0AB34K908_PRYPA</name>
<dbReference type="GO" id="GO:0004427">
    <property type="term" value="F:inorganic diphosphate phosphatase activity"/>
    <property type="evidence" value="ECO:0007669"/>
    <property type="project" value="InterPro"/>
</dbReference>
<feature type="transmembrane region" description="Helical" evidence="10">
    <location>
        <begin position="771"/>
        <end position="790"/>
    </location>
</feature>
<feature type="transmembrane region" description="Helical" evidence="10">
    <location>
        <begin position="491"/>
        <end position="513"/>
    </location>
</feature>
<protein>
    <recommendedName>
        <fullName evidence="2">H(+)-exporting diphosphatase</fullName>
        <ecNumber evidence="2">7.1.3.1</ecNumber>
    </recommendedName>
</protein>
<evidence type="ECO:0000256" key="8">
    <source>
        <dbReference type="ARBA" id="ARBA00023065"/>
    </source>
</evidence>
<reference evidence="11 12" key="1">
    <citation type="journal article" date="2024" name="Science">
        <title>Giant polyketide synthase enzymes in the biosynthesis of giant marine polyether toxins.</title>
        <authorList>
            <person name="Fallon T.R."/>
            <person name="Shende V.V."/>
            <person name="Wierzbicki I.H."/>
            <person name="Pendleton A.L."/>
            <person name="Watervoot N.F."/>
            <person name="Auber R.P."/>
            <person name="Gonzalez D.J."/>
            <person name="Wisecaver J.H."/>
            <person name="Moore B.S."/>
        </authorList>
    </citation>
    <scope>NUCLEOTIDE SEQUENCE [LARGE SCALE GENOMIC DNA]</scope>
    <source>
        <strain evidence="11 12">12B1</strain>
    </source>
</reference>
<feature type="transmembrane region" description="Helical" evidence="10">
    <location>
        <begin position="294"/>
        <end position="316"/>
    </location>
</feature>
<evidence type="ECO:0000256" key="9">
    <source>
        <dbReference type="ARBA" id="ARBA00023136"/>
    </source>
</evidence>
<dbReference type="AlphaFoldDB" id="A0AB34K908"/>
<organism evidence="11 12">
    <name type="scientific">Prymnesium parvum</name>
    <name type="common">Toxic golden alga</name>
    <dbReference type="NCBI Taxonomy" id="97485"/>
    <lineage>
        <taxon>Eukaryota</taxon>
        <taxon>Haptista</taxon>
        <taxon>Haptophyta</taxon>
        <taxon>Prymnesiophyceae</taxon>
        <taxon>Prymnesiales</taxon>
        <taxon>Prymnesiaceae</taxon>
        <taxon>Prymnesium</taxon>
    </lineage>
</organism>
<evidence type="ECO:0000256" key="2">
    <source>
        <dbReference type="ARBA" id="ARBA00013242"/>
    </source>
</evidence>
<dbReference type="Proteomes" id="UP001515480">
    <property type="component" value="Unassembled WGS sequence"/>
</dbReference>
<keyword evidence="6" id="KW-1278">Translocase</keyword>
<evidence type="ECO:0000256" key="7">
    <source>
        <dbReference type="ARBA" id="ARBA00022989"/>
    </source>
</evidence>
<feature type="transmembrane region" description="Helical" evidence="10">
    <location>
        <begin position="323"/>
        <end position="344"/>
    </location>
</feature>
<evidence type="ECO:0000256" key="10">
    <source>
        <dbReference type="SAM" id="Phobius"/>
    </source>
</evidence>
<gene>
    <name evidence="11" type="ORF">AB1Y20_001692</name>
</gene>
<feature type="transmembrane region" description="Helical" evidence="10">
    <location>
        <begin position="796"/>
        <end position="817"/>
    </location>
</feature>
<feature type="transmembrane region" description="Helical" evidence="10">
    <location>
        <begin position="364"/>
        <end position="383"/>
    </location>
</feature>
<evidence type="ECO:0000256" key="5">
    <source>
        <dbReference type="ARBA" id="ARBA00022842"/>
    </source>
</evidence>
<dbReference type="PIRSF" id="PIRSF001265">
    <property type="entry name" value="H+-PPase"/>
    <property type="match status" value="1"/>
</dbReference>
<feature type="transmembrane region" description="Helical" evidence="10">
    <location>
        <begin position="461"/>
        <end position="485"/>
    </location>
</feature>
<feature type="transmembrane region" description="Helical" evidence="10">
    <location>
        <begin position="557"/>
        <end position="577"/>
    </location>
</feature>